<dbReference type="SMART" id="SM00849">
    <property type="entry name" value="Lactamase_B"/>
    <property type="match status" value="1"/>
</dbReference>
<feature type="domain" description="Metallo-beta-lactamase" evidence="5">
    <location>
        <begin position="64"/>
        <end position="262"/>
    </location>
</feature>
<dbReference type="GO" id="GO:0046872">
    <property type="term" value="F:metal ion binding"/>
    <property type="evidence" value="ECO:0007669"/>
    <property type="project" value="UniProtKB-KW"/>
</dbReference>
<keyword evidence="4" id="KW-0862">Zinc</keyword>
<keyword evidence="7" id="KW-1185">Reference proteome</keyword>
<dbReference type="PANTHER" id="PTHR42978:SF6">
    <property type="entry name" value="QUORUM-QUENCHING LACTONASE YTNP-RELATED"/>
    <property type="match status" value="1"/>
</dbReference>
<dbReference type="InterPro" id="IPR001279">
    <property type="entry name" value="Metallo-B-lactamas"/>
</dbReference>
<dbReference type="Gene3D" id="3.60.15.10">
    <property type="entry name" value="Ribonuclease Z/Hydroxyacylglutathione hydrolase-like"/>
    <property type="match status" value="1"/>
</dbReference>
<name>A0A3D9SI44_9ACTN</name>
<dbReference type="InterPro" id="IPR051013">
    <property type="entry name" value="MBL_superfamily_lactonases"/>
</dbReference>
<proteinExistence type="inferred from homology"/>
<dbReference type="Pfam" id="PF00753">
    <property type="entry name" value="Lactamase_B"/>
    <property type="match status" value="1"/>
</dbReference>
<dbReference type="InterPro" id="IPR036866">
    <property type="entry name" value="RibonucZ/Hydroxyglut_hydro"/>
</dbReference>
<evidence type="ECO:0000256" key="1">
    <source>
        <dbReference type="ARBA" id="ARBA00007749"/>
    </source>
</evidence>
<comment type="similarity">
    <text evidence="1">Belongs to the metallo-beta-lactamase superfamily.</text>
</comment>
<evidence type="ECO:0000313" key="6">
    <source>
        <dbReference type="EMBL" id="REE95572.1"/>
    </source>
</evidence>
<sequence>MHDLSPKSIAGVDVIPLCDAVGPMGESLRKPLDETFPGASPTVWEHLCAHAPEAYGLQGEWVLHFHCFLLRIPSGPTVLVDTGLGGTDSPASSWAPVPGGLGDVLASAGVAATDVDVVVLTHLHSDHASGAVQEGMPAFPNARYVVQRRELDWLRGKVHDPVNERIVRPLREAGSLDAAEGRKTLADHVELVPTPGHTPGHQSVVVDDHRLVVSGDVVLHPVHLADEMATYVYDENPGAAAITRAELLRRIRERDGLLAAPHLPSPFVRP</sequence>
<dbReference type="SUPFAM" id="SSF56281">
    <property type="entry name" value="Metallo-hydrolase/oxidoreductase"/>
    <property type="match status" value="1"/>
</dbReference>
<evidence type="ECO:0000256" key="4">
    <source>
        <dbReference type="ARBA" id="ARBA00022833"/>
    </source>
</evidence>
<dbReference type="Proteomes" id="UP000256661">
    <property type="component" value="Unassembled WGS sequence"/>
</dbReference>
<accession>A0A3D9SI44</accession>
<gene>
    <name evidence="6" type="ORF">DFJ69_0966</name>
</gene>
<evidence type="ECO:0000256" key="2">
    <source>
        <dbReference type="ARBA" id="ARBA00022723"/>
    </source>
</evidence>
<organism evidence="6 7">
    <name type="scientific">Thermomonospora umbrina</name>
    <dbReference type="NCBI Taxonomy" id="111806"/>
    <lineage>
        <taxon>Bacteria</taxon>
        <taxon>Bacillati</taxon>
        <taxon>Actinomycetota</taxon>
        <taxon>Actinomycetes</taxon>
        <taxon>Streptosporangiales</taxon>
        <taxon>Thermomonosporaceae</taxon>
        <taxon>Thermomonospora</taxon>
    </lineage>
</organism>
<evidence type="ECO:0000259" key="5">
    <source>
        <dbReference type="SMART" id="SM00849"/>
    </source>
</evidence>
<keyword evidence="2" id="KW-0479">Metal-binding</keyword>
<comment type="caution">
    <text evidence="6">The sequence shown here is derived from an EMBL/GenBank/DDBJ whole genome shotgun (WGS) entry which is preliminary data.</text>
</comment>
<evidence type="ECO:0000256" key="3">
    <source>
        <dbReference type="ARBA" id="ARBA00022801"/>
    </source>
</evidence>
<dbReference type="PANTHER" id="PTHR42978">
    <property type="entry name" value="QUORUM-QUENCHING LACTONASE YTNP-RELATED-RELATED"/>
    <property type="match status" value="1"/>
</dbReference>
<evidence type="ECO:0000313" key="7">
    <source>
        <dbReference type="Proteomes" id="UP000256661"/>
    </source>
</evidence>
<dbReference type="GO" id="GO:0016787">
    <property type="term" value="F:hydrolase activity"/>
    <property type="evidence" value="ECO:0007669"/>
    <property type="project" value="UniProtKB-KW"/>
</dbReference>
<protein>
    <submittedName>
        <fullName evidence="6">Metallo-beta-lactamase superfamily protein</fullName>
    </submittedName>
</protein>
<reference evidence="6 7" key="1">
    <citation type="submission" date="2018-08" db="EMBL/GenBank/DDBJ databases">
        <title>Sequencing the genomes of 1000 actinobacteria strains.</title>
        <authorList>
            <person name="Klenk H.-P."/>
        </authorList>
    </citation>
    <scope>NUCLEOTIDE SEQUENCE [LARGE SCALE GENOMIC DNA]</scope>
    <source>
        <strain evidence="6 7">DSM 43927</strain>
    </source>
</reference>
<keyword evidence="3" id="KW-0378">Hydrolase</keyword>
<dbReference type="AlphaFoldDB" id="A0A3D9SI44"/>
<dbReference type="EMBL" id="QTTT01000001">
    <property type="protein sequence ID" value="REE95572.1"/>
    <property type="molecule type" value="Genomic_DNA"/>
</dbReference>
<dbReference type="RefSeq" id="WP_245974016.1">
    <property type="nucleotide sequence ID" value="NZ_QTTT01000001.1"/>
</dbReference>